<reference evidence="2 3" key="1">
    <citation type="submission" date="2019-12" db="EMBL/GenBank/DDBJ databases">
        <title>Genomic-based taxomic classification of the family Erythrobacteraceae.</title>
        <authorList>
            <person name="Xu L."/>
        </authorList>
    </citation>
    <scope>NUCLEOTIDE SEQUENCE [LARGE SCALE GENOMIC DNA]</scope>
    <source>
        <strain evidence="2 3">LMG 29518</strain>
    </source>
</reference>
<dbReference type="EMBL" id="WTYT01000003">
    <property type="protein sequence ID" value="MXO65936.1"/>
    <property type="molecule type" value="Genomic_DNA"/>
</dbReference>
<dbReference type="OrthoDB" id="8443793at2"/>
<sequence length="179" mass="19389">MSENTPELPPVQPPEMPRPIDRRSLEDRVYEIEASAEEAAALARRFALVAVKSLSARIELEPDGDAIHAEGRLIARIVQSCAISGDDLPVEIDVPVSFRFAPERAIDADEIELEEDECDEIPFTGHFFDLGEAVSQSLALSIDPYASGPNAEEVRKKAGLMDESASGPFAALAALKTDN</sequence>
<name>A0A6I4T4W2_9SPHN</name>
<dbReference type="Proteomes" id="UP000438476">
    <property type="component" value="Unassembled WGS sequence"/>
</dbReference>
<organism evidence="2 3">
    <name type="scientific">Altericroceibacterium endophyticum</name>
    <dbReference type="NCBI Taxonomy" id="1808508"/>
    <lineage>
        <taxon>Bacteria</taxon>
        <taxon>Pseudomonadati</taxon>
        <taxon>Pseudomonadota</taxon>
        <taxon>Alphaproteobacteria</taxon>
        <taxon>Sphingomonadales</taxon>
        <taxon>Erythrobacteraceae</taxon>
        <taxon>Altericroceibacterium</taxon>
    </lineage>
</organism>
<accession>A0A6I4T4W2</accession>
<feature type="region of interest" description="Disordered" evidence="1">
    <location>
        <begin position="1"/>
        <end position="23"/>
    </location>
</feature>
<dbReference type="AlphaFoldDB" id="A0A6I4T4W2"/>
<dbReference type="Pfam" id="PF02620">
    <property type="entry name" value="YceD"/>
    <property type="match status" value="1"/>
</dbReference>
<evidence type="ECO:0000256" key="1">
    <source>
        <dbReference type="SAM" id="MobiDB-lite"/>
    </source>
</evidence>
<dbReference type="InterPro" id="IPR003772">
    <property type="entry name" value="YceD"/>
</dbReference>
<gene>
    <name evidence="2" type="ORF">GRI91_09235</name>
</gene>
<proteinExistence type="predicted"/>
<protein>
    <submittedName>
        <fullName evidence="2">DUF177 domain-containing protein</fullName>
    </submittedName>
</protein>
<dbReference type="RefSeq" id="WP_160736345.1">
    <property type="nucleotide sequence ID" value="NZ_WTYT01000003.1"/>
</dbReference>
<feature type="compositionally biased region" description="Pro residues" evidence="1">
    <location>
        <begin position="7"/>
        <end position="17"/>
    </location>
</feature>
<evidence type="ECO:0000313" key="3">
    <source>
        <dbReference type="Proteomes" id="UP000438476"/>
    </source>
</evidence>
<comment type="caution">
    <text evidence="2">The sequence shown here is derived from an EMBL/GenBank/DDBJ whole genome shotgun (WGS) entry which is preliminary data.</text>
</comment>
<keyword evidence="3" id="KW-1185">Reference proteome</keyword>
<evidence type="ECO:0000313" key="2">
    <source>
        <dbReference type="EMBL" id="MXO65936.1"/>
    </source>
</evidence>